<feature type="compositionally biased region" description="Low complexity" evidence="1">
    <location>
        <begin position="285"/>
        <end position="325"/>
    </location>
</feature>
<comment type="caution">
    <text evidence="3">The sequence shown here is derived from an EMBL/GenBank/DDBJ whole genome shotgun (WGS) entry which is preliminary data.</text>
</comment>
<dbReference type="VEuPathDB" id="FungiDB:ASPNIDRAFT2_1162981"/>
<dbReference type="OrthoDB" id="5086500at2759"/>
<dbReference type="VEuPathDB" id="FungiDB:An03g01670"/>
<dbReference type="OMA" id="TKHQGHE"/>
<proteinExistence type="predicted"/>
<feature type="compositionally biased region" description="Low complexity" evidence="1">
    <location>
        <begin position="332"/>
        <end position="349"/>
    </location>
</feature>
<keyword evidence="2" id="KW-0732">Signal</keyword>
<dbReference type="VEuPathDB" id="FungiDB:ATCC64974_42580"/>
<evidence type="ECO:0000256" key="2">
    <source>
        <dbReference type="SAM" id="SignalP"/>
    </source>
</evidence>
<evidence type="ECO:0000313" key="4">
    <source>
        <dbReference type="Proteomes" id="UP000068243"/>
    </source>
</evidence>
<feature type="chain" id="PRO_5007087737" evidence="2">
    <location>
        <begin position="17"/>
        <end position="356"/>
    </location>
</feature>
<protein>
    <submittedName>
        <fullName evidence="3">Uncharacterized protein</fullName>
    </submittedName>
</protein>
<organism evidence="3 4">
    <name type="scientific">Aspergillus niger</name>
    <dbReference type="NCBI Taxonomy" id="5061"/>
    <lineage>
        <taxon>Eukaryota</taxon>
        <taxon>Fungi</taxon>
        <taxon>Dikarya</taxon>
        <taxon>Ascomycota</taxon>
        <taxon>Pezizomycotina</taxon>
        <taxon>Eurotiomycetes</taxon>
        <taxon>Eurotiomycetidae</taxon>
        <taxon>Eurotiales</taxon>
        <taxon>Aspergillaceae</taxon>
        <taxon>Aspergillus</taxon>
        <taxon>Aspergillus subgen. Circumdati</taxon>
    </lineage>
</organism>
<reference evidence="4" key="1">
    <citation type="journal article" date="2016" name="Genome Announc.">
        <title>Draft genome sequence of Aspergillus niger strain An76.</title>
        <authorList>
            <person name="Gong W."/>
            <person name="Cheng Z."/>
            <person name="Zhang H."/>
            <person name="Liu L."/>
            <person name="Gao P."/>
            <person name="Wang L."/>
        </authorList>
    </citation>
    <scope>NUCLEOTIDE SEQUENCE [LARGE SCALE GENOMIC DNA]</scope>
    <source>
        <strain evidence="4">An76</strain>
    </source>
</reference>
<dbReference type="Proteomes" id="UP000068243">
    <property type="component" value="Unassembled WGS sequence"/>
</dbReference>
<dbReference type="AlphaFoldDB" id="A0A100ITD5"/>
<feature type="signal peptide" evidence="2">
    <location>
        <begin position="1"/>
        <end position="16"/>
    </location>
</feature>
<evidence type="ECO:0000256" key="1">
    <source>
        <dbReference type="SAM" id="MobiDB-lite"/>
    </source>
</evidence>
<dbReference type="VEuPathDB" id="FungiDB:M747DRAFT_323712"/>
<dbReference type="EMBL" id="BCMY01000024">
    <property type="protein sequence ID" value="GAQ46980.1"/>
    <property type="molecule type" value="Genomic_DNA"/>
</dbReference>
<evidence type="ECO:0000313" key="3">
    <source>
        <dbReference type="EMBL" id="GAQ46980.1"/>
    </source>
</evidence>
<sequence>MHVLSTLAILPSVALGAVLPAALQSSTKVAKRDSWGGSVSLGPTKSDIINAVTTIIPGVAPSTQNGELFLWPGMSNGTGDLIQTTLESWPSNSWCGATTGQWCVRASIFGSFGQLDGTGSPVSANDHVRIEYNLASDGETWTQNVTNALTGAALSSYSYAAGPYMTGYGTGTECDSDCTGTVADQLYLNTTITLREADTSFGDTIATGAGATYTGLTSSEGGKVWNIATISIPAMGSQTAVASSTASVATHATPTPSAAGIASTDEATGAAALLSATQEASSVPSIAPSVAGSGAAAPTQSSSGSGFKSGAASGYGSAPFPSGSARGSQSNPQSGAQSGSKAGSGPAPGDDNEPCS</sequence>
<gene>
    <name evidence="3" type="ORF">ABL_09641</name>
</gene>
<feature type="region of interest" description="Disordered" evidence="1">
    <location>
        <begin position="285"/>
        <end position="356"/>
    </location>
</feature>
<name>A0A100ITD5_ASPNG</name>
<accession>A0A100ITD5</accession>